<proteinExistence type="predicted"/>
<feature type="transmembrane region" description="Helical" evidence="1">
    <location>
        <begin position="30"/>
        <end position="61"/>
    </location>
</feature>
<evidence type="ECO:0000313" key="3">
    <source>
        <dbReference type="Proteomes" id="UP001209701"/>
    </source>
</evidence>
<dbReference type="RefSeq" id="WP_263569299.1">
    <property type="nucleotide sequence ID" value="NZ_JAJIRN010000001.1"/>
</dbReference>
<keyword evidence="1" id="KW-0812">Transmembrane</keyword>
<comment type="caution">
    <text evidence="2">The sequence shown here is derived from an EMBL/GenBank/DDBJ whole genome shotgun (WGS) entry which is preliminary data.</text>
</comment>
<accession>A0ABT2YAS5</accession>
<feature type="transmembrane region" description="Helical" evidence="1">
    <location>
        <begin position="105"/>
        <end position="123"/>
    </location>
</feature>
<evidence type="ECO:0000256" key="1">
    <source>
        <dbReference type="SAM" id="Phobius"/>
    </source>
</evidence>
<feature type="transmembrane region" description="Helical" evidence="1">
    <location>
        <begin position="82"/>
        <end position="99"/>
    </location>
</feature>
<sequence>MTDANALIEPNQLLDAERERSLRTVGVVSYLLHGVVAIAAVLPGVQASVFLLLVAVLIDLIKRDEARASWQESHFSWRLRSVAWAGALYLLTSPLFLLLYVPGMIAWALVSIWFLYRVVRGWAAMSAGRPMPR</sequence>
<dbReference type="Proteomes" id="UP001209701">
    <property type="component" value="Unassembled WGS sequence"/>
</dbReference>
<keyword evidence="3" id="KW-1185">Reference proteome</keyword>
<keyword evidence="1" id="KW-0472">Membrane</keyword>
<evidence type="ECO:0000313" key="2">
    <source>
        <dbReference type="EMBL" id="MCV2366662.1"/>
    </source>
</evidence>
<gene>
    <name evidence="2" type="ORF">LNV07_00910</name>
</gene>
<keyword evidence="1" id="KW-1133">Transmembrane helix</keyword>
<reference evidence="2 3" key="1">
    <citation type="submission" date="2021-11" db="EMBL/GenBank/DDBJ databases">
        <authorList>
            <person name="Liang Q."/>
            <person name="Mou H."/>
            <person name="Liu Z."/>
        </authorList>
    </citation>
    <scope>NUCLEOTIDE SEQUENCE [LARGE SCALE GENOMIC DNA]</scope>
    <source>
        <strain evidence="2 3">CHU3</strain>
    </source>
</reference>
<name>A0ABT2YAS5_9BURK</name>
<dbReference type="EMBL" id="JAJIRN010000001">
    <property type="protein sequence ID" value="MCV2366662.1"/>
    <property type="molecule type" value="Genomic_DNA"/>
</dbReference>
<organism evidence="2 3">
    <name type="scientific">Roseateles oligotrophus</name>
    <dbReference type="NCBI Taxonomy" id="1769250"/>
    <lineage>
        <taxon>Bacteria</taxon>
        <taxon>Pseudomonadati</taxon>
        <taxon>Pseudomonadota</taxon>
        <taxon>Betaproteobacteria</taxon>
        <taxon>Burkholderiales</taxon>
        <taxon>Sphaerotilaceae</taxon>
        <taxon>Roseateles</taxon>
    </lineage>
</organism>
<evidence type="ECO:0008006" key="4">
    <source>
        <dbReference type="Google" id="ProtNLM"/>
    </source>
</evidence>
<protein>
    <recommendedName>
        <fullName evidence="4">Transmembrane protein</fullName>
    </recommendedName>
</protein>